<dbReference type="OrthoDB" id="9808774at2"/>
<feature type="domain" description="Transcription elongation factor GreA/GreB C-terminal" evidence="11">
    <location>
        <begin position="83"/>
        <end position="157"/>
    </location>
</feature>
<dbReference type="PROSITE" id="PS00830">
    <property type="entry name" value="GREAB_2"/>
    <property type="match status" value="1"/>
</dbReference>
<dbReference type="Proteomes" id="UP000184375">
    <property type="component" value="Unassembled WGS sequence"/>
</dbReference>
<dbReference type="FunFam" id="1.10.287.180:FF:000001">
    <property type="entry name" value="Transcription elongation factor GreA"/>
    <property type="match status" value="1"/>
</dbReference>
<dbReference type="FunFam" id="3.10.50.30:FF:000001">
    <property type="entry name" value="Transcription elongation factor GreA"/>
    <property type="match status" value="1"/>
</dbReference>
<dbReference type="Pfam" id="PF01272">
    <property type="entry name" value="GreA_GreB"/>
    <property type="match status" value="1"/>
</dbReference>
<dbReference type="GO" id="GO:0006354">
    <property type="term" value="P:DNA-templated transcription elongation"/>
    <property type="evidence" value="ECO:0007669"/>
    <property type="project" value="TreeGrafter"/>
</dbReference>
<dbReference type="Gene3D" id="1.10.287.180">
    <property type="entry name" value="Transcription elongation factor, GreA/GreB, N-terminal domain"/>
    <property type="match status" value="1"/>
</dbReference>
<gene>
    <name evidence="9" type="primary">greA</name>
    <name evidence="13" type="ORF">SAMN05660826_02135</name>
</gene>
<dbReference type="InterPro" id="IPR036805">
    <property type="entry name" value="Tscrpt_elong_fac_GreA/B_N_sf"/>
</dbReference>
<dbReference type="InterPro" id="IPR023459">
    <property type="entry name" value="Tscrpt_elong_fac_GreA/B_fam"/>
</dbReference>
<dbReference type="GO" id="GO:0003746">
    <property type="term" value="F:translation elongation factor activity"/>
    <property type="evidence" value="ECO:0007669"/>
    <property type="project" value="UniProtKB-KW"/>
</dbReference>
<dbReference type="InterPro" id="IPR036953">
    <property type="entry name" value="GreA/GreB_C_sf"/>
</dbReference>
<evidence type="ECO:0000256" key="1">
    <source>
        <dbReference type="ARBA" id="ARBA00008213"/>
    </source>
</evidence>
<organism evidence="13 14">
    <name type="scientific">Caldanaerovirga acetigignens</name>
    <dbReference type="NCBI Taxonomy" id="447595"/>
    <lineage>
        <taxon>Bacteria</taxon>
        <taxon>Bacillati</taxon>
        <taxon>Bacillota</taxon>
        <taxon>Clostridia</taxon>
        <taxon>Thermosediminibacterales</taxon>
        <taxon>Thermosediminibacteraceae</taxon>
        <taxon>Caldanaerovirga</taxon>
    </lineage>
</organism>
<evidence type="ECO:0000256" key="3">
    <source>
        <dbReference type="ARBA" id="ARBA00023015"/>
    </source>
</evidence>
<evidence type="ECO:0000256" key="9">
    <source>
        <dbReference type="HAMAP-Rule" id="MF_00105"/>
    </source>
</evidence>
<keyword evidence="14" id="KW-1185">Reference proteome</keyword>
<dbReference type="RefSeq" id="WP_073258284.1">
    <property type="nucleotide sequence ID" value="NZ_FRCR01000017.1"/>
</dbReference>
<dbReference type="AlphaFoldDB" id="A0A1M7M2C6"/>
<dbReference type="PIRSF" id="PIRSF006092">
    <property type="entry name" value="GreA_GreB"/>
    <property type="match status" value="1"/>
</dbReference>
<dbReference type="PANTHER" id="PTHR30437">
    <property type="entry name" value="TRANSCRIPTION ELONGATION FACTOR GREA"/>
    <property type="match status" value="1"/>
</dbReference>
<dbReference type="NCBIfam" id="TIGR01462">
    <property type="entry name" value="greA"/>
    <property type="match status" value="1"/>
</dbReference>
<keyword evidence="3 9" id="KW-0805">Transcription regulation</keyword>
<keyword evidence="6 9" id="KW-0804">Transcription</keyword>
<feature type="domain" description="Transcription elongation factor GreA/GreB N-terminal" evidence="12">
    <location>
        <begin position="7"/>
        <end position="76"/>
    </location>
</feature>
<evidence type="ECO:0000313" key="13">
    <source>
        <dbReference type="EMBL" id="SHM84718.1"/>
    </source>
</evidence>
<evidence type="ECO:0000256" key="8">
    <source>
        <dbReference type="ARBA" id="ARBA00030776"/>
    </source>
</evidence>
<dbReference type="PROSITE" id="PS00829">
    <property type="entry name" value="GREAB_1"/>
    <property type="match status" value="1"/>
</dbReference>
<dbReference type="STRING" id="447595.SAMN05660826_02135"/>
<dbReference type="InterPro" id="IPR028624">
    <property type="entry name" value="Tscrpt_elong_fac_GreA/B"/>
</dbReference>
<dbReference type="SUPFAM" id="SSF54534">
    <property type="entry name" value="FKBP-like"/>
    <property type="match status" value="1"/>
</dbReference>
<dbReference type="InterPro" id="IPR001437">
    <property type="entry name" value="Tscrpt_elong_fac_GreA/B_C"/>
</dbReference>
<evidence type="ECO:0000259" key="11">
    <source>
        <dbReference type="Pfam" id="PF01272"/>
    </source>
</evidence>
<evidence type="ECO:0000256" key="2">
    <source>
        <dbReference type="ARBA" id="ARBA00013729"/>
    </source>
</evidence>
<dbReference type="PANTHER" id="PTHR30437:SF4">
    <property type="entry name" value="TRANSCRIPTION ELONGATION FACTOR GREA"/>
    <property type="match status" value="1"/>
</dbReference>
<dbReference type="GO" id="GO:0032784">
    <property type="term" value="P:regulation of DNA-templated transcription elongation"/>
    <property type="evidence" value="ECO:0007669"/>
    <property type="project" value="UniProtKB-UniRule"/>
</dbReference>
<proteinExistence type="inferred from homology"/>
<dbReference type="Pfam" id="PF03449">
    <property type="entry name" value="GreA_GreB_N"/>
    <property type="match status" value="1"/>
</dbReference>
<evidence type="ECO:0000256" key="6">
    <source>
        <dbReference type="ARBA" id="ARBA00023163"/>
    </source>
</evidence>
<keyword evidence="13" id="KW-0648">Protein biosynthesis</keyword>
<evidence type="ECO:0000256" key="10">
    <source>
        <dbReference type="RuleBase" id="RU000556"/>
    </source>
</evidence>
<feature type="coiled-coil region" evidence="9">
    <location>
        <begin position="13"/>
        <end position="70"/>
    </location>
</feature>
<evidence type="ECO:0000256" key="5">
    <source>
        <dbReference type="ARBA" id="ARBA00023125"/>
    </source>
</evidence>
<sequence>MSKKEVVLTQEGLKKLEEELQYLKSVKRKEVADRIKQAIAFGDLSENSEYDDAKNEQAFIEGKIAMLEEKLRNAKVIDDADISTDMVTLGSKVLVRDLETDEVIEYTIVSSAEANPIEFKISNESPVGKALIGAKKGDVIEINVPAGLVKYKIEEIKK</sequence>
<evidence type="ECO:0000313" key="14">
    <source>
        <dbReference type="Proteomes" id="UP000184375"/>
    </source>
</evidence>
<comment type="similarity">
    <text evidence="1 9 10">Belongs to the GreA/GreB family.</text>
</comment>
<dbReference type="SUPFAM" id="SSF46557">
    <property type="entry name" value="GreA transcript cleavage protein, N-terminal domain"/>
    <property type="match status" value="1"/>
</dbReference>
<accession>A0A1M7M2C6</accession>
<protein>
    <recommendedName>
        <fullName evidence="2 9">Transcription elongation factor GreA</fullName>
    </recommendedName>
    <alternativeName>
        <fullName evidence="8 9">Transcript cleavage factor GreA</fullName>
    </alternativeName>
</protein>
<dbReference type="InterPro" id="IPR018151">
    <property type="entry name" value="TF_GreA/GreB_CS"/>
</dbReference>
<evidence type="ECO:0000256" key="7">
    <source>
        <dbReference type="ARBA" id="ARBA00024916"/>
    </source>
</evidence>
<dbReference type="Gene3D" id="3.10.50.30">
    <property type="entry name" value="Transcription elongation factor, GreA/GreB, C-terminal domain"/>
    <property type="match status" value="1"/>
</dbReference>
<keyword evidence="5 9" id="KW-0238">DNA-binding</keyword>
<evidence type="ECO:0000259" key="12">
    <source>
        <dbReference type="Pfam" id="PF03449"/>
    </source>
</evidence>
<comment type="function">
    <text evidence="7 9 10">Necessary for efficient RNA polymerase transcription elongation past template-encoded arresting sites. The arresting sites in DNA have the property of trapping a certain fraction of elongating RNA polymerases that pass through, resulting in locked ternary complexes. Cleavage of the nascent transcript by cleavage factors such as GreA or GreB allows the resumption of elongation from the new 3'terminus. GreA releases sequences of 2 to 3 nucleotides.</text>
</comment>
<dbReference type="GO" id="GO:0003677">
    <property type="term" value="F:DNA binding"/>
    <property type="evidence" value="ECO:0007669"/>
    <property type="project" value="UniProtKB-UniRule"/>
</dbReference>
<reference evidence="14" key="1">
    <citation type="submission" date="2016-11" db="EMBL/GenBank/DDBJ databases">
        <authorList>
            <person name="Varghese N."/>
            <person name="Submissions S."/>
        </authorList>
    </citation>
    <scope>NUCLEOTIDE SEQUENCE [LARGE SCALE GENOMIC DNA]</scope>
    <source>
        <strain evidence="14">DSM 18802</strain>
    </source>
</reference>
<dbReference type="InterPro" id="IPR022691">
    <property type="entry name" value="Tscrpt_elong_fac_GreA/B_N"/>
</dbReference>
<dbReference type="GO" id="GO:0070063">
    <property type="term" value="F:RNA polymerase binding"/>
    <property type="evidence" value="ECO:0007669"/>
    <property type="project" value="InterPro"/>
</dbReference>
<dbReference type="HAMAP" id="MF_00105">
    <property type="entry name" value="GreA_GreB"/>
    <property type="match status" value="1"/>
</dbReference>
<evidence type="ECO:0000256" key="4">
    <source>
        <dbReference type="ARBA" id="ARBA00023054"/>
    </source>
</evidence>
<dbReference type="InterPro" id="IPR006359">
    <property type="entry name" value="Tscrpt_elong_fac_GreA"/>
</dbReference>
<keyword evidence="13" id="KW-0251">Elongation factor</keyword>
<dbReference type="EMBL" id="FRCR01000017">
    <property type="protein sequence ID" value="SHM84718.1"/>
    <property type="molecule type" value="Genomic_DNA"/>
</dbReference>
<dbReference type="NCBIfam" id="NF001263">
    <property type="entry name" value="PRK00226.1-4"/>
    <property type="match status" value="1"/>
</dbReference>
<name>A0A1M7M2C6_9FIRM</name>
<keyword evidence="4 9" id="KW-0175">Coiled coil</keyword>